<dbReference type="RefSeq" id="WP_249242162.1">
    <property type="nucleotide sequence ID" value="NZ_CP096649.1"/>
</dbReference>
<dbReference type="PIRSF" id="PIRSF027391">
    <property type="entry name" value="Hpre_diP_synt_I"/>
    <property type="match status" value="1"/>
</dbReference>
<accession>A0A9E7IUF6</accession>
<dbReference type="KEGG" id="fms:M1R53_04760"/>
<dbReference type="Pfam" id="PF07456">
    <property type="entry name" value="Hpre_diP_synt_I"/>
    <property type="match status" value="1"/>
</dbReference>
<dbReference type="InterPro" id="IPR014535">
    <property type="entry name" value="Hpre_diP_synt_I"/>
</dbReference>
<dbReference type="InterPro" id="IPR010898">
    <property type="entry name" value="Hpre_diP_synth_I"/>
</dbReference>
<dbReference type="AlphaFoldDB" id="A0A9E7IUF6"/>
<protein>
    <submittedName>
        <fullName evidence="2">Gx transporter family protein</fullName>
    </submittedName>
</protein>
<keyword evidence="3" id="KW-1185">Reference proteome</keyword>
<sequence>MMKTKDFIYIALFTVFAVVLSIIENFIPLSFSIPGLRIGLANIAVLAVLYLYSFKYGLFIILIKNILVFLQFGNIIAFLMSMSGGILSVIFMYIFKRYLNKYFSIYGVSAVGAFFHNFGQILCASIILSNKIIFAYLPILVIIGTFASIVIAKIAELFINRFKNIRGFINE</sequence>
<dbReference type="Gene3D" id="1.10.1760.20">
    <property type="match status" value="1"/>
</dbReference>
<evidence type="ECO:0000313" key="2">
    <source>
        <dbReference type="EMBL" id="UQK58554.1"/>
    </source>
</evidence>
<evidence type="ECO:0000256" key="1">
    <source>
        <dbReference type="SAM" id="Phobius"/>
    </source>
</evidence>
<feature type="transmembrane region" description="Helical" evidence="1">
    <location>
        <begin position="102"/>
        <end position="127"/>
    </location>
</feature>
<feature type="transmembrane region" description="Helical" evidence="1">
    <location>
        <begin position="133"/>
        <end position="159"/>
    </location>
</feature>
<keyword evidence="1" id="KW-0472">Membrane</keyword>
<feature type="transmembrane region" description="Helical" evidence="1">
    <location>
        <begin position="6"/>
        <end position="27"/>
    </location>
</feature>
<dbReference type="Proteomes" id="UP000831151">
    <property type="component" value="Chromosome"/>
</dbReference>
<feature type="transmembrane region" description="Helical" evidence="1">
    <location>
        <begin position="39"/>
        <end position="63"/>
    </location>
</feature>
<organism evidence="2 3">
    <name type="scientific">Fenollaria massiliensis</name>
    <dbReference type="NCBI Taxonomy" id="938288"/>
    <lineage>
        <taxon>Bacteria</taxon>
        <taxon>Bacillati</taxon>
        <taxon>Bacillota</taxon>
        <taxon>Clostridia</taxon>
        <taxon>Eubacteriales</taxon>
        <taxon>Fenollaria</taxon>
    </lineage>
</organism>
<evidence type="ECO:0000313" key="3">
    <source>
        <dbReference type="Proteomes" id="UP000831151"/>
    </source>
</evidence>
<name>A0A9E7IUF6_9FIRM</name>
<feature type="transmembrane region" description="Helical" evidence="1">
    <location>
        <begin position="75"/>
        <end position="95"/>
    </location>
</feature>
<reference evidence="2" key="1">
    <citation type="submission" date="2022-04" db="EMBL/GenBank/DDBJ databases">
        <title>Complete genome sequences of Ezakiella coagulans and Fenollaria massiliensis.</title>
        <authorList>
            <person name="France M.T."/>
            <person name="Clifford J."/>
            <person name="Narina S."/>
            <person name="Rutt L."/>
            <person name="Ravel J."/>
        </authorList>
    </citation>
    <scope>NUCLEOTIDE SEQUENCE</scope>
    <source>
        <strain evidence="2">C0061C2</strain>
    </source>
</reference>
<dbReference type="EMBL" id="CP096649">
    <property type="protein sequence ID" value="UQK58554.1"/>
    <property type="molecule type" value="Genomic_DNA"/>
</dbReference>
<proteinExistence type="predicted"/>
<gene>
    <name evidence="2" type="ORF">M1R53_04760</name>
</gene>
<keyword evidence="1" id="KW-0812">Transmembrane</keyword>
<keyword evidence="1" id="KW-1133">Transmembrane helix</keyword>